<evidence type="ECO:0000313" key="5">
    <source>
        <dbReference type="Proteomes" id="UP001221757"/>
    </source>
</evidence>
<dbReference type="PANTHER" id="PTHR19846">
    <property type="entry name" value="WD40 REPEAT PROTEIN"/>
    <property type="match status" value="1"/>
</dbReference>
<dbReference type="Pfam" id="PF00400">
    <property type="entry name" value="WD40"/>
    <property type="match status" value="1"/>
</dbReference>
<keyword evidence="1 3" id="KW-0853">WD repeat</keyword>
<dbReference type="GO" id="GO:0030621">
    <property type="term" value="F:U4 snRNA binding"/>
    <property type="evidence" value="ECO:0007669"/>
    <property type="project" value="TreeGrafter"/>
</dbReference>
<evidence type="ECO:0008006" key="6">
    <source>
        <dbReference type="Google" id="ProtNLM"/>
    </source>
</evidence>
<dbReference type="PANTHER" id="PTHR19846:SF0">
    <property type="entry name" value="PRE-MRNA PROCESSING FACTOR 4"/>
    <property type="match status" value="1"/>
</dbReference>
<comment type="caution">
    <text evidence="4">The sequence shown here is derived from an EMBL/GenBank/DDBJ whole genome shotgun (WGS) entry which is preliminary data.</text>
</comment>
<proteinExistence type="predicted"/>
<accession>A0AAD7CWJ7</accession>
<feature type="non-terminal residue" evidence="4">
    <location>
        <position position="1"/>
    </location>
</feature>
<keyword evidence="2" id="KW-0677">Repeat</keyword>
<protein>
    <recommendedName>
        <fullName evidence="6">WD40 repeat-like protein</fullName>
    </recommendedName>
</protein>
<reference evidence="4" key="1">
    <citation type="submission" date="2023-03" db="EMBL/GenBank/DDBJ databases">
        <title>Massive genome expansion in bonnet fungi (Mycena s.s.) driven by repeated elements and novel gene families across ecological guilds.</title>
        <authorList>
            <consortium name="Lawrence Berkeley National Laboratory"/>
            <person name="Harder C.B."/>
            <person name="Miyauchi S."/>
            <person name="Viragh M."/>
            <person name="Kuo A."/>
            <person name="Thoen E."/>
            <person name="Andreopoulos B."/>
            <person name="Lu D."/>
            <person name="Skrede I."/>
            <person name="Drula E."/>
            <person name="Henrissat B."/>
            <person name="Morin E."/>
            <person name="Kohler A."/>
            <person name="Barry K."/>
            <person name="LaButti K."/>
            <person name="Morin E."/>
            <person name="Salamov A."/>
            <person name="Lipzen A."/>
            <person name="Mereny Z."/>
            <person name="Hegedus B."/>
            <person name="Baldrian P."/>
            <person name="Stursova M."/>
            <person name="Weitz H."/>
            <person name="Taylor A."/>
            <person name="Grigoriev I.V."/>
            <person name="Nagy L.G."/>
            <person name="Martin F."/>
            <person name="Kauserud H."/>
        </authorList>
    </citation>
    <scope>NUCLEOTIDE SEQUENCE</scope>
    <source>
        <strain evidence="4">CBHHK067</strain>
    </source>
</reference>
<dbReference type="Gene3D" id="2.130.10.10">
    <property type="entry name" value="YVTN repeat-like/Quinoprotein amine dehydrogenase"/>
    <property type="match status" value="1"/>
</dbReference>
<sequence length="141" mass="15667">AVGEPLEEHTHSVRSVAFSPDGNHIVSGSWDNTVHIWDLESIVNRPATSACPNGSDLLQSILLQSSQSPLHWNIDRDGWISCIPTEHLLWLPTHHRSGLWSPYSTLVIGRHQTKLNFGNFVHGTNWAKCYEGRGGTADLSH</sequence>
<keyword evidence="5" id="KW-1185">Reference proteome</keyword>
<evidence type="ECO:0000256" key="3">
    <source>
        <dbReference type="PROSITE-ProRule" id="PRU00221"/>
    </source>
</evidence>
<evidence type="ECO:0000256" key="2">
    <source>
        <dbReference type="ARBA" id="ARBA00022737"/>
    </source>
</evidence>
<dbReference type="SUPFAM" id="SSF50998">
    <property type="entry name" value="Quinoprotein alcohol dehydrogenase-like"/>
    <property type="match status" value="1"/>
</dbReference>
<dbReference type="InterPro" id="IPR001680">
    <property type="entry name" value="WD40_rpt"/>
</dbReference>
<name>A0AAD7CWJ7_MYCRO</name>
<dbReference type="PROSITE" id="PS50294">
    <property type="entry name" value="WD_REPEATS_REGION"/>
    <property type="match status" value="1"/>
</dbReference>
<organism evidence="4 5">
    <name type="scientific">Mycena rosella</name>
    <name type="common">Pink bonnet</name>
    <name type="synonym">Agaricus rosellus</name>
    <dbReference type="NCBI Taxonomy" id="1033263"/>
    <lineage>
        <taxon>Eukaryota</taxon>
        <taxon>Fungi</taxon>
        <taxon>Dikarya</taxon>
        <taxon>Basidiomycota</taxon>
        <taxon>Agaricomycotina</taxon>
        <taxon>Agaricomycetes</taxon>
        <taxon>Agaricomycetidae</taxon>
        <taxon>Agaricales</taxon>
        <taxon>Marasmiineae</taxon>
        <taxon>Mycenaceae</taxon>
        <taxon>Mycena</taxon>
    </lineage>
</organism>
<dbReference type="GO" id="GO:0046540">
    <property type="term" value="C:U4/U6 x U5 tri-snRNP complex"/>
    <property type="evidence" value="ECO:0007669"/>
    <property type="project" value="TreeGrafter"/>
</dbReference>
<dbReference type="InterPro" id="IPR011047">
    <property type="entry name" value="Quinoprotein_ADH-like_sf"/>
</dbReference>
<dbReference type="PROSITE" id="PS50082">
    <property type="entry name" value="WD_REPEATS_2"/>
    <property type="match status" value="1"/>
</dbReference>
<dbReference type="SMART" id="SM00320">
    <property type="entry name" value="WD40"/>
    <property type="match status" value="1"/>
</dbReference>
<dbReference type="PROSITE" id="PS00678">
    <property type="entry name" value="WD_REPEATS_1"/>
    <property type="match status" value="1"/>
</dbReference>
<feature type="repeat" description="WD" evidence="3">
    <location>
        <begin position="6"/>
        <end position="41"/>
    </location>
</feature>
<gene>
    <name evidence="4" type="ORF">B0H17DRAFT_1184192</name>
</gene>
<dbReference type="EMBL" id="JARKIE010000201">
    <property type="protein sequence ID" value="KAJ7667367.1"/>
    <property type="molecule type" value="Genomic_DNA"/>
</dbReference>
<dbReference type="Proteomes" id="UP001221757">
    <property type="component" value="Unassembled WGS sequence"/>
</dbReference>
<evidence type="ECO:0000256" key="1">
    <source>
        <dbReference type="ARBA" id="ARBA00022574"/>
    </source>
</evidence>
<dbReference type="GO" id="GO:0017070">
    <property type="term" value="F:U6 snRNA binding"/>
    <property type="evidence" value="ECO:0007669"/>
    <property type="project" value="TreeGrafter"/>
</dbReference>
<dbReference type="AlphaFoldDB" id="A0AAD7CWJ7"/>
<dbReference type="InterPro" id="IPR019775">
    <property type="entry name" value="WD40_repeat_CS"/>
</dbReference>
<evidence type="ECO:0000313" key="4">
    <source>
        <dbReference type="EMBL" id="KAJ7667367.1"/>
    </source>
</evidence>
<dbReference type="GO" id="GO:0000398">
    <property type="term" value="P:mRNA splicing, via spliceosome"/>
    <property type="evidence" value="ECO:0007669"/>
    <property type="project" value="TreeGrafter"/>
</dbReference>
<dbReference type="InterPro" id="IPR015943">
    <property type="entry name" value="WD40/YVTN_repeat-like_dom_sf"/>
</dbReference>